<keyword evidence="3" id="KW-1185">Reference proteome</keyword>
<proteinExistence type="predicted"/>
<comment type="caution">
    <text evidence="2">The sequence shown here is derived from an EMBL/GenBank/DDBJ whole genome shotgun (WGS) entry which is preliminary data.</text>
</comment>
<reference evidence="2" key="1">
    <citation type="submission" date="2015-02" db="EMBL/GenBank/DDBJ databases">
        <title>Genome Assembly of Bacillaceae bacterium MTCC 8252.</title>
        <authorList>
            <person name="Verma A."/>
            <person name="Khatri I."/>
            <person name="Mual P."/>
            <person name="Subramanian S."/>
            <person name="Krishnamurthi S."/>
        </authorList>
    </citation>
    <scope>NUCLEOTIDE SEQUENCE [LARGE SCALE GENOMIC DNA]</scope>
    <source>
        <strain evidence="2">MTCC 8252</strain>
    </source>
</reference>
<keyword evidence="1" id="KW-1133">Transmembrane helix</keyword>
<evidence type="ECO:0008006" key="4">
    <source>
        <dbReference type="Google" id="ProtNLM"/>
    </source>
</evidence>
<dbReference type="STRING" id="1221996.QY95_00950"/>
<name>A0A0F5I721_BACTR</name>
<accession>A0A0F5I721</accession>
<keyword evidence="1" id="KW-0472">Membrane</keyword>
<dbReference type="OrthoDB" id="2427603at2"/>
<dbReference type="EMBL" id="JWIR02000024">
    <property type="protein sequence ID" value="KKB41243.1"/>
    <property type="molecule type" value="Genomic_DNA"/>
</dbReference>
<dbReference type="Proteomes" id="UP000031563">
    <property type="component" value="Unassembled WGS sequence"/>
</dbReference>
<sequence>MRLIKVLLGIVGFVVLLGIAGLYFGTQFVSDKVMEEVSAQLENSGELDKLKEQVKNDPQLQAFIAEGANVNSESLPFQTKEEAVRELATKFNVSELKEIQSDLQSGNKQEILNKLEGKLTEEEVLALKMLAYKELNQ</sequence>
<keyword evidence="1" id="KW-0812">Transmembrane</keyword>
<feature type="transmembrane region" description="Helical" evidence="1">
    <location>
        <begin position="6"/>
        <end position="25"/>
    </location>
</feature>
<dbReference type="RefSeq" id="WP_040036855.1">
    <property type="nucleotide sequence ID" value="NZ_JWIQ02000009.1"/>
</dbReference>
<protein>
    <recommendedName>
        <fullName evidence="4">Phenylalanyl-tRNA synthetase subunit beta</fullName>
    </recommendedName>
</protein>
<evidence type="ECO:0000313" key="3">
    <source>
        <dbReference type="Proteomes" id="UP000031563"/>
    </source>
</evidence>
<gene>
    <name evidence="2" type="ORF">QY95_00950</name>
</gene>
<dbReference type="AlphaFoldDB" id="A0A0F5I721"/>
<evidence type="ECO:0000256" key="1">
    <source>
        <dbReference type="SAM" id="Phobius"/>
    </source>
</evidence>
<organism evidence="2 3">
    <name type="scientific">Bacillus thermotolerans</name>
    <name type="common">Quasibacillus thermotolerans</name>
    <dbReference type="NCBI Taxonomy" id="1221996"/>
    <lineage>
        <taxon>Bacteria</taxon>
        <taxon>Bacillati</taxon>
        <taxon>Bacillota</taxon>
        <taxon>Bacilli</taxon>
        <taxon>Bacillales</taxon>
        <taxon>Bacillaceae</taxon>
        <taxon>Bacillus</taxon>
    </lineage>
</organism>
<evidence type="ECO:0000313" key="2">
    <source>
        <dbReference type="EMBL" id="KKB41243.1"/>
    </source>
</evidence>